<dbReference type="InterPro" id="IPR017441">
    <property type="entry name" value="Protein_kinase_ATP_BS"/>
</dbReference>
<dbReference type="GO" id="GO:0005524">
    <property type="term" value="F:ATP binding"/>
    <property type="evidence" value="ECO:0007669"/>
    <property type="project" value="UniProtKB-UniRule"/>
</dbReference>
<dbReference type="InterPro" id="IPR002048">
    <property type="entry name" value="EF_hand_dom"/>
</dbReference>
<dbReference type="PANTHER" id="PTHR43895:SF92">
    <property type="entry name" value="PROTEIN KINASE DOMAIN-CONTAINING PROTEIN"/>
    <property type="match status" value="1"/>
</dbReference>
<feature type="compositionally biased region" description="Low complexity" evidence="7">
    <location>
        <begin position="1460"/>
        <end position="1469"/>
    </location>
</feature>
<protein>
    <recommendedName>
        <fullName evidence="12">Protein kinase</fullName>
    </recommendedName>
</protein>
<dbReference type="PROSITE" id="PS50011">
    <property type="entry name" value="PROTEIN_KINASE_DOM"/>
    <property type="match status" value="1"/>
</dbReference>
<dbReference type="GeneID" id="92510953"/>
<keyword evidence="11" id="KW-1185">Reference proteome</keyword>
<keyword evidence="5 6" id="KW-0067">ATP-binding</keyword>
<feature type="domain" description="EF-hand" evidence="9">
    <location>
        <begin position="1010"/>
        <end position="1045"/>
    </location>
</feature>
<dbReference type="InterPro" id="IPR008271">
    <property type="entry name" value="Ser/Thr_kinase_AS"/>
</dbReference>
<dbReference type="InterPro" id="IPR000719">
    <property type="entry name" value="Prot_kinase_dom"/>
</dbReference>
<dbReference type="SUPFAM" id="SSF47473">
    <property type="entry name" value="EF-hand"/>
    <property type="match status" value="1"/>
</dbReference>
<dbReference type="PROSITE" id="PS00108">
    <property type="entry name" value="PROTEIN_KINASE_ST"/>
    <property type="match status" value="1"/>
</dbReference>
<gene>
    <name evidence="10" type="ORF">LSCM1_00805</name>
</gene>
<evidence type="ECO:0008006" key="12">
    <source>
        <dbReference type="Google" id="ProtNLM"/>
    </source>
</evidence>
<evidence type="ECO:0000259" key="9">
    <source>
        <dbReference type="PROSITE" id="PS50222"/>
    </source>
</evidence>
<organism evidence="10 11">
    <name type="scientific">Leishmania martiniquensis</name>
    <dbReference type="NCBI Taxonomy" id="1580590"/>
    <lineage>
        <taxon>Eukaryota</taxon>
        <taxon>Discoba</taxon>
        <taxon>Euglenozoa</taxon>
        <taxon>Kinetoplastea</taxon>
        <taxon>Metakinetoplastina</taxon>
        <taxon>Trypanosomatida</taxon>
        <taxon>Trypanosomatidae</taxon>
        <taxon>Leishmaniinae</taxon>
        <taxon>Leishmania</taxon>
    </lineage>
</organism>
<feature type="region of interest" description="Disordered" evidence="7">
    <location>
        <begin position="822"/>
        <end position="863"/>
    </location>
</feature>
<comment type="caution">
    <text evidence="10">The sequence shown here is derived from an EMBL/GenBank/DDBJ whole genome shotgun (WGS) entry which is preliminary data.</text>
</comment>
<feature type="compositionally biased region" description="Low complexity" evidence="7">
    <location>
        <begin position="1134"/>
        <end position="1144"/>
    </location>
</feature>
<name>A0A836GML9_9TRYP</name>
<feature type="domain" description="EF-hand" evidence="9">
    <location>
        <begin position="911"/>
        <end position="946"/>
    </location>
</feature>
<dbReference type="OrthoDB" id="40902at2759"/>
<feature type="compositionally biased region" description="Low complexity" evidence="7">
    <location>
        <begin position="569"/>
        <end position="578"/>
    </location>
</feature>
<feature type="compositionally biased region" description="Polar residues" evidence="7">
    <location>
        <begin position="839"/>
        <end position="850"/>
    </location>
</feature>
<evidence type="ECO:0000256" key="3">
    <source>
        <dbReference type="ARBA" id="ARBA00022741"/>
    </source>
</evidence>
<feature type="compositionally biased region" description="Polar residues" evidence="7">
    <location>
        <begin position="1443"/>
        <end position="1456"/>
    </location>
</feature>
<reference evidence="11" key="2">
    <citation type="journal article" date="2021" name="Sci. Data">
        <title>Chromosome-scale genome sequencing, assembly and annotation of six genomes from subfamily Leishmaniinae.</title>
        <authorList>
            <person name="Almutairi H."/>
            <person name="Urbaniak M.D."/>
            <person name="Bates M.D."/>
            <person name="Jariyapan N."/>
            <person name="Kwakye-Nuako G."/>
            <person name="Thomaz Soccol V."/>
            <person name="Al-Salem W.S."/>
            <person name="Dillon R.J."/>
            <person name="Bates P.A."/>
            <person name="Gatherer D."/>
        </authorList>
    </citation>
    <scope>NUCLEOTIDE SEQUENCE [LARGE SCALE GENOMIC DNA]</scope>
</reference>
<feature type="region of interest" description="Disordered" evidence="7">
    <location>
        <begin position="1545"/>
        <end position="1614"/>
    </location>
</feature>
<dbReference type="RefSeq" id="XP_067174546.1">
    <property type="nucleotide sequence ID" value="XM_067318441.1"/>
</dbReference>
<dbReference type="GO" id="GO:0004674">
    <property type="term" value="F:protein serine/threonine kinase activity"/>
    <property type="evidence" value="ECO:0007669"/>
    <property type="project" value="UniProtKB-KW"/>
</dbReference>
<dbReference type="Gene3D" id="1.10.238.10">
    <property type="entry name" value="EF-hand"/>
    <property type="match status" value="1"/>
</dbReference>
<dbReference type="Gene3D" id="1.10.510.10">
    <property type="entry name" value="Transferase(Phosphotransferase) domain 1"/>
    <property type="match status" value="2"/>
</dbReference>
<dbReference type="PROSITE" id="PS51257">
    <property type="entry name" value="PROKAR_LIPOPROTEIN"/>
    <property type="match status" value="1"/>
</dbReference>
<feature type="region of interest" description="Disordered" evidence="7">
    <location>
        <begin position="625"/>
        <end position="650"/>
    </location>
</feature>
<keyword evidence="1" id="KW-0723">Serine/threonine-protein kinase</keyword>
<accession>A0A836GML9</accession>
<feature type="compositionally biased region" description="Polar residues" evidence="7">
    <location>
        <begin position="352"/>
        <end position="363"/>
    </location>
</feature>
<feature type="region of interest" description="Disordered" evidence="7">
    <location>
        <begin position="1134"/>
        <end position="1162"/>
    </location>
</feature>
<feature type="compositionally biased region" description="Gly residues" evidence="7">
    <location>
        <begin position="825"/>
        <end position="834"/>
    </location>
</feature>
<dbReference type="EMBL" id="JAFEUZ010000035">
    <property type="protein sequence ID" value="KAG5466638.1"/>
    <property type="molecule type" value="Genomic_DNA"/>
</dbReference>
<feature type="region of interest" description="Disordered" evidence="7">
    <location>
        <begin position="1309"/>
        <end position="1375"/>
    </location>
</feature>
<feature type="region of interest" description="Disordered" evidence="7">
    <location>
        <begin position="1396"/>
        <end position="1485"/>
    </location>
</feature>
<reference evidence="11" key="1">
    <citation type="journal article" date="2021" name="Microbiol. Resour. Announc.">
        <title>LGAAP: Leishmaniinae Genome Assembly and Annotation Pipeline.</title>
        <authorList>
            <person name="Almutairi H."/>
            <person name="Urbaniak M.D."/>
            <person name="Bates M.D."/>
            <person name="Jariyapan N."/>
            <person name="Kwakye-Nuako G."/>
            <person name="Thomaz-Soccol V."/>
            <person name="Al-Salem W.S."/>
            <person name="Dillon R.J."/>
            <person name="Bates P.A."/>
            <person name="Gatherer D."/>
        </authorList>
    </citation>
    <scope>NUCLEOTIDE SEQUENCE [LARGE SCALE GENOMIC DNA]</scope>
</reference>
<dbReference type="PROSITE" id="PS00107">
    <property type="entry name" value="PROTEIN_KINASE_ATP"/>
    <property type="match status" value="1"/>
</dbReference>
<sequence length="1768" mass="188872">MQAVPGKMGWNATSFFTGSCDLEDEVKVLGDYVVGPRLGEGAYGSVYLVKYLPSGDSFALKILQKQDLFGSSGICPISHYSADGGASPRDADAAEPHPPAGAPGLAMSFERQIISEAMVMQALEHPHVVKFYKFLNSKTAFYLVMELAEGGKLLDSILSKNYFTENEARTFFQQLISAIDYCHRNGVAHKDLKAENLLLSSDGRLLVCDFGFSSKIAKENIDDPERTISTGDNIPLLDAMHNVGIFGTLHYTSPEAAIASSQQARLNFAGANMAVPADASTILEGHEGTLRYSFASTATPSCMSSTSSSSTPHTSPRSGLLARGWRRKAAEAVSSKRWKAHGKASGKRSGTPLYTSHSTTPTVESEAMQKLPAEKGRERPDPLTPPSCTASGLSLPRTCSAQSFGSAASGHRQRGTPSASGLSRVGEGLSTFVRSLMGNSGHHQPHHGQYSPAHGDRARSSQEKQTAAVVPSSAESKAKPKHADRIAHSPGGEGMEDVTSGAHQRPRHLRSGTPSQERLPTFSLGASPSLSPTTSSLGSSAFSERVAVATARIVSSPRAMDSGGRSMLSSSACSSAASRPATKYPPRHLPDAKDAVVVFDANVDDIASPVTTSHRDAADAQHLPLLGPQASPMTLDALNSGSAPPQPSCDLGRACDRSHPHHGRQQRRVSRCDRGLGTSMPSELQPVIVDPFQQDLWSAGIILFFMLTGRLPFDGRDEEETLHLIQVNEFAFDKDEEQRISPAARRLVTQMLAPEPTDRPTIEQIISNPWFMRGLQLEKDFPHRKDLMEALGDATPGSERQRPILQNAAKGIDVPTDEYARLSRAGGGSEGGARMGSSTRAPSSFGSSAANAGKPSSRLYSFTPDSRAPLPLVRLGSTAGVSPSTQQEHGAGTPATFSFLDFSTHHSATPEEEEVLEKAFRKLDADGYGCITRDQVRDMLTTLHGGVVPTEDVDELVRLFTGDAGAASITFKQFHDAWVSKDLAHTPFTHRSKFQLANIIGTEMDAVEREVIRQLRTAFNSLDENHRGVIQLHQVQRIFEKCHIPVPREECLSFIKYFHKTERTRCHHHTSLHWKKWGATPAMMSLWRTSGAASPQTSTRAHSSAFTAGATHAWNPTPTHHVATSPILPSAKISSDSATSTAAGGAVGSGPQAMSPPLPDSPLSPSSITISFNSFVRGIVKSDILLKHPLGRKLAAATNLAALFHSRNVTECVSHGFLVSGLQSTIVAKLTSVPERLLMLYSGEVTVNAENIYSFRYLDSSAPVTGDTMSTARPLAMSSPLVAVAARAVPETASLPLPLRGRLSTLRCGASSPAPPFQPQRPVVPDVGDGAAGRTAVTRNSDSRHDNQPTPLPDLSTARSRSACTQPPSANLDNLVRADSHGSALNFPCPEQFSCRTPTSRSPFASQLQRSPTVPVLHPPSRSDSDRCPWGSAPSRSLAFPCRSNSLPRSPASDRTCSPLLSSHSTHTHANQGTDRDSDGALDDAHDSFSSSHIGTTIMSIIDDSRSNSSCCALSFGLGEEVEGMTTAAAVGRRRRVEDAAKPLDLTPMGNKTANSTTPTRNTGARQRKQLCALDTDAAGRAEKRKTRPRRGPAAWGPTKIARPKRCSSAHTGAPFLSPLPAAARLRPLPSFTSKHSTGVGPTSSLLPNAHSLSPAKAPSPNRGGAPMPHSLPLRLSANAFLPTASATVAHCAMARGSTDAGALAEGVCDFDVILSPACLGYTMVQFRRIHGTTSDFHEAVSFVSNILAMEREQAMQDTMTRGESELM</sequence>
<dbReference type="InterPro" id="IPR011992">
    <property type="entry name" value="EF-hand-dom_pair"/>
</dbReference>
<feature type="compositionally biased region" description="Basic residues" evidence="7">
    <location>
        <begin position="336"/>
        <end position="346"/>
    </location>
</feature>
<feature type="compositionally biased region" description="Basic and acidic residues" evidence="7">
    <location>
        <begin position="476"/>
        <end position="487"/>
    </location>
</feature>
<dbReference type="PROSITE" id="PS50222">
    <property type="entry name" value="EF_HAND_2"/>
    <property type="match status" value="2"/>
</dbReference>
<dbReference type="Proteomes" id="UP000673552">
    <property type="component" value="Unassembled WGS sequence"/>
</dbReference>
<feature type="binding site" evidence="6">
    <location>
        <position position="61"/>
    </location>
    <ligand>
        <name>ATP</name>
        <dbReference type="ChEBI" id="CHEBI:30616"/>
    </ligand>
</feature>
<dbReference type="InterPro" id="IPR011009">
    <property type="entry name" value="Kinase-like_dom_sf"/>
</dbReference>
<keyword evidence="4" id="KW-0418">Kinase</keyword>
<dbReference type="Gene3D" id="3.30.200.20">
    <property type="entry name" value="Phosphorylase Kinase, domain 1"/>
    <property type="match status" value="1"/>
</dbReference>
<feature type="compositionally biased region" description="Low complexity" evidence="7">
    <location>
        <begin position="523"/>
        <end position="541"/>
    </location>
</feature>
<feature type="compositionally biased region" description="Basic and acidic residues" evidence="7">
    <location>
        <begin position="372"/>
        <end position="381"/>
    </location>
</feature>
<keyword evidence="3 6" id="KW-0547">Nucleotide-binding</keyword>
<feature type="region of interest" description="Disordered" evidence="7">
    <location>
        <begin position="558"/>
        <end position="588"/>
    </location>
</feature>
<evidence type="ECO:0000256" key="6">
    <source>
        <dbReference type="PROSITE-ProRule" id="PRU10141"/>
    </source>
</evidence>
<evidence type="ECO:0000256" key="1">
    <source>
        <dbReference type="ARBA" id="ARBA00022527"/>
    </source>
</evidence>
<feature type="compositionally biased region" description="Low complexity" evidence="7">
    <location>
        <begin position="301"/>
        <end position="318"/>
    </location>
</feature>
<evidence type="ECO:0000313" key="11">
    <source>
        <dbReference type="Proteomes" id="UP000673552"/>
    </source>
</evidence>
<dbReference type="SMART" id="SM00220">
    <property type="entry name" value="S_TKc"/>
    <property type="match status" value="1"/>
</dbReference>
<feature type="compositionally biased region" description="Polar residues" evidence="7">
    <location>
        <begin position="1550"/>
        <end position="1565"/>
    </location>
</feature>
<feature type="compositionally biased region" description="Polar residues" evidence="7">
    <location>
        <begin position="1633"/>
        <end position="1647"/>
    </location>
</feature>
<feature type="compositionally biased region" description="Polar residues" evidence="7">
    <location>
        <begin position="1357"/>
        <end position="1372"/>
    </location>
</feature>
<dbReference type="KEGG" id="lmat:92510953"/>
<dbReference type="GO" id="GO:0005509">
    <property type="term" value="F:calcium ion binding"/>
    <property type="evidence" value="ECO:0007669"/>
    <property type="project" value="InterPro"/>
</dbReference>
<evidence type="ECO:0000256" key="5">
    <source>
        <dbReference type="ARBA" id="ARBA00022840"/>
    </source>
</evidence>
<evidence type="ECO:0000256" key="4">
    <source>
        <dbReference type="ARBA" id="ARBA00022777"/>
    </source>
</evidence>
<evidence type="ECO:0000259" key="8">
    <source>
        <dbReference type="PROSITE" id="PS50011"/>
    </source>
</evidence>
<dbReference type="SUPFAM" id="SSF56112">
    <property type="entry name" value="Protein kinase-like (PK-like)"/>
    <property type="match status" value="2"/>
</dbReference>
<dbReference type="PANTHER" id="PTHR43895">
    <property type="entry name" value="CALCIUM/CALMODULIN-DEPENDENT PROTEIN KINASE KINASE-RELATED"/>
    <property type="match status" value="1"/>
</dbReference>
<dbReference type="GO" id="GO:0007165">
    <property type="term" value="P:signal transduction"/>
    <property type="evidence" value="ECO:0007669"/>
    <property type="project" value="TreeGrafter"/>
</dbReference>
<evidence type="ECO:0000313" key="10">
    <source>
        <dbReference type="EMBL" id="KAG5466638.1"/>
    </source>
</evidence>
<feature type="compositionally biased region" description="Basic and acidic residues" evidence="7">
    <location>
        <begin position="1474"/>
        <end position="1485"/>
    </location>
</feature>
<evidence type="ECO:0000256" key="7">
    <source>
        <dbReference type="SAM" id="MobiDB-lite"/>
    </source>
</evidence>
<keyword evidence="2" id="KW-0808">Transferase</keyword>
<dbReference type="SMART" id="SM00054">
    <property type="entry name" value="EFh"/>
    <property type="match status" value="2"/>
</dbReference>
<feature type="compositionally biased region" description="Polar residues" evidence="7">
    <location>
        <begin position="1396"/>
        <end position="1412"/>
    </location>
</feature>
<proteinExistence type="predicted"/>
<dbReference type="Pfam" id="PF00069">
    <property type="entry name" value="Pkinase"/>
    <property type="match status" value="2"/>
</dbReference>
<feature type="compositionally biased region" description="Polar residues" evidence="7">
    <location>
        <begin position="386"/>
        <end position="406"/>
    </location>
</feature>
<evidence type="ECO:0000256" key="2">
    <source>
        <dbReference type="ARBA" id="ARBA00022679"/>
    </source>
</evidence>
<feature type="domain" description="Protein kinase" evidence="8">
    <location>
        <begin position="32"/>
        <end position="771"/>
    </location>
</feature>
<feature type="region of interest" description="Disordered" evidence="7">
    <location>
        <begin position="301"/>
        <end position="541"/>
    </location>
</feature>
<feature type="region of interest" description="Disordered" evidence="7">
    <location>
        <begin position="1630"/>
        <end position="1670"/>
    </location>
</feature>